<reference evidence="6 7" key="1">
    <citation type="submission" date="2020-08" db="EMBL/GenBank/DDBJ databases">
        <title>Genome public.</title>
        <authorList>
            <person name="Liu C."/>
            <person name="Sun Q."/>
        </authorList>
    </citation>
    <scope>NUCLEOTIDE SEQUENCE [LARGE SCALE GENOMIC DNA]</scope>
    <source>
        <strain evidence="6 7">3_YM_SP_D4_24.mj</strain>
    </source>
</reference>
<feature type="domain" description="Alcohol dehydrogenase iron-type/glycerol dehydrogenase GldA" evidence="4">
    <location>
        <begin position="8"/>
        <end position="174"/>
    </location>
</feature>
<evidence type="ECO:0000313" key="6">
    <source>
        <dbReference type="EMBL" id="MBC8627725.1"/>
    </source>
</evidence>
<name>A0ABR7P8I9_9FIRM</name>
<dbReference type="Pfam" id="PF25137">
    <property type="entry name" value="ADH_Fe_C"/>
    <property type="match status" value="1"/>
</dbReference>
<dbReference type="RefSeq" id="WP_117455206.1">
    <property type="nucleotide sequence ID" value="NZ_JACRTP010000001.1"/>
</dbReference>
<dbReference type="PROSITE" id="PS00913">
    <property type="entry name" value="ADH_IRON_1"/>
    <property type="match status" value="1"/>
</dbReference>
<dbReference type="Pfam" id="PF00465">
    <property type="entry name" value="Fe-ADH"/>
    <property type="match status" value="1"/>
</dbReference>
<dbReference type="Gene3D" id="1.20.1090.10">
    <property type="entry name" value="Dehydroquinate synthase-like - alpha domain"/>
    <property type="match status" value="1"/>
</dbReference>
<dbReference type="Proteomes" id="UP000661649">
    <property type="component" value="Unassembled WGS sequence"/>
</dbReference>
<dbReference type="PANTHER" id="PTHR11496:SF102">
    <property type="entry name" value="ALCOHOL DEHYDROGENASE 4"/>
    <property type="match status" value="1"/>
</dbReference>
<evidence type="ECO:0000259" key="5">
    <source>
        <dbReference type="Pfam" id="PF25137"/>
    </source>
</evidence>
<keyword evidence="2" id="KW-0560">Oxidoreductase</keyword>
<dbReference type="PANTHER" id="PTHR11496">
    <property type="entry name" value="ALCOHOL DEHYDROGENASE"/>
    <property type="match status" value="1"/>
</dbReference>
<dbReference type="InterPro" id="IPR001670">
    <property type="entry name" value="ADH_Fe/GldA"/>
</dbReference>
<evidence type="ECO:0000256" key="3">
    <source>
        <dbReference type="ARBA" id="ARBA00023027"/>
    </source>
</evidence>
<evidence type="ECO:0000256" key="1">
    <source>
        <dbReference type="ARBA" id="ARBA00007358"/>
    </source>
</evidence>
<protein>
    <submittedName>
        <fullName evidence="6">Iron-containing alcohol dehydrogenase</fullName>
    </submittedName>
</protein>
<evidence type="ECO:0000256" key="2">
    <source>
        <dbReference type="ARBA" id="ARBA00023002"/>
    </source>
</evidence>
<dbReference type="SUPFAM" id="SSF56796">
    <property type="entry name" value="Dehydroquinate synthase-like"/>
    <property type="match status" value="1"/>
</dbReference>
<gene>
    <name evidence="6" type="ORF">H8712_03650</name>
</gene>
<proteinExistence type="inferred from homology"/>
<dbReference type="InterPro" id="IPR018211">
    <property type="entry name" value="ADH_Fe_CS"/>
</dbReference>
<dbReference type="Gene3D" id="3.40.50.1970">
    <property type="match status" value="1"/>
</dbReference>
<dbReference type="InterPro" id="IPR039697">
    <property type="entry name" value="Alcohol_dehydrogenase_Fe"/>
</dbReference>
<keyword evidence="7" id="KW-1185">Reference proteome</keyword>
<dbReference type="InterPro" id="IPR056798">
    <property type="entry name" value="ADH_Fe_C"/>
</dbReference>
<accession>A0ABR7P8I9</accession>
<comment type="caution">
    <text evidence="6">The sequence shown here is derived from an EMBL/GenBank/DDBJ whole genome shotgun (WGS) entry which is preliminary data.</text>
</comment>
<keyword evidence="3" id="KW-0520">NAD</keyword>
<organism evidence="6 7">
    <name type="scientific">Blautia stercoris</name>
    <dbReference type="NCBI Taxonomy" id="871664"/>
    <lineage>
        <taxon>Bacteria</taxon>
        <taxon>Bacillati</taxon>
        <taxon>Bacillota</taxon>
        <taxon>Clostridia</taxon>
        <taxon>Lachnospirales</taxon>
        <taxon>Lachnospiraceae</taxon>
        <taxon>Blautia</taxon>
    </lineage>
</organism>
<dbReference type="CDD" id="cd08194">
    <property type="entry name" value="Fe-ADH-like"/>
    <property type="match status" value="1"/>
</dbReference>
<sequence>MAREFIVPGQIITGSGALTMAEETLKGLGKKALIVTDKVMIQLGNCAKVETALKNQGIDYAIYSEIVGEPTDTMIENGLKVYKENGCDFLVALGGGSPIDSMKAIGSLVVNGGNISDYMGKVIDVEMPPLVAIPTTAGTGSEATQFTIITDTKKDIKMLLKGKVLMPKLAIIDPQFTMTAPPKITAATGLDALCHAVEAYTSRKAQTLSDSFAMSAVKRIFKSLPVAFKDGKNEEARIQMSVAALEAGIAFNNASVTIIHGMSRPIGALFHVAHGLSNAMLMKECLGFALEGAYDRFADLGRAIGVADATDEDKAAAEKFLSAIEGIVKELETPTLAEFGIDKEEFFKVIDKMAYDAMDSGSPQNTMREVSEEQVKQIYRNLW</sequence>
<comment type="similarity">
    <text evidence="1">Belongs to the iron-containing alcohol dehydrogenase family.</text>
</comment>
<dbReference type="EMBL" id="JACRTP010000001">
    <property type="protein sequence ID" value="MBC8627725.1"/>
    <property type="molecule type" value="Genomic_DNA"/>
</dbReference>
<evidence type="ECO:0000259" key="4">
    <source>
        <dbReference type="Pfam" id="PF00465"/>
    </source>
</evidence>
<evidence type="ECO:0000313" key="7">
    <source>
        <dbReference type="Proteomes" id="UP000661649"/>
    </source>
</evidence>
<feature type="domain" description="Fe-containing alcohol dehydrogenase-like C-terminal" evidence="5">
    <location>
        <begin position="185"/>
        <end position="382"/>
    </location>
</feature>